<feature type="modified residue" description="2',4',5'-topaquinone" evidence="8">
    <location>
        <position position="550"/>
    </location>
</feature>
<dbReference type="GO" id="GO:0009308">
    <property type="term" value="P:amine metabolic process"/>
    <property type="evidence" value="ECO:0007669"/>
    <property type="project" value="UniProtKB-UniRule"/>
</dbReference>
<dbReference type="Pfam" id="PF09248">
    <property type="entry name" value="DUF1965"/>
    <property type="match status" value="1"/>
</dbReference>
<evidence type="ECO:0000256" key="5">
    <source>
        <dbReference type="ARBA" id="ARBA00023002"/>
    </source>
</evidence>
<keyword evidence="5 9" id="KW-0560">Oxidoreductase</keyword>
<dbReference type="FunFam" id="2.70.98.20:FF:000002">
    <property type="entry name" value="Amine oxidase"/>
    <property type="match status" value="1"/>
</dbReference>
<dbReference type="Proteomes" id="UP001176521">
    <property type="component" value="Unassembled WGS sequence"/>
</dbReference>
<comment type="caution">
    <text evidence="14">The sequence shown here is derived from an EMBL/GenBank/DDBJ whole genome shotgun (WGS) entry which is preliminary data.</text>
</comment>
<feature type="chain" id="PRO_5042877618" description="Amine oxidase" evidence="10">
    <location>
        <begin position="28"/>
        <end position="869"/>
    </location>
</feature>
<reference evidence="14" key="1">
    <citation type="journal article" date="2023" name="PhytoFront">
        <title>Draft Genome Resources of Seven Strains of Tilletia horrida, Causal Agent of Kernel Smut of Rice.</title>
        <authorList>
            <person name="Khanal S."/>
            <person name="Antony Babu S."/>
            <person name="Zhou X.G."/>
        </authorList>
    </citation>
    <scope>NUCLEOTIDE SEQUENCE</scope>
    <source>
        <strain evidence="14">TX3</strain>
    </source>
</reference>
<evidence type="ECO:0000256" key="7">
    <source>
        <dbReference type="PIRSR" id="PIRSR600269-50"/>
    </source>
</evidence>
<evidence type="ECO:0000313" key="14">
    <source>
        <dbReference type="EMBL" id="KAK0533034.1"/>
    </source>
</evidence>
<keyword evidence="10" id="KW-0732">Signal</keyword>
<dbReference type="SUPFAM" id="SSF49998">
    <property type="entry name" value="Amine oxidase catalytic domain"/>
    <property type="match status" value="1"/>
</dbReference>
<dbReference type="Gene3D" id="3.10.450.40">
    <property type="match status" value="2"/>
</dbReference>
<organism evidence="14 15">
    <name type="scientific">Tilletia horrida</name>
    <dbReference type="NCBI Taxonomy" id="155126"/>
    <lineage>
        <taxon>Eukaryota</taxon>
        <taxon>Fungi</taxon>
        <taxon>Dikarya</taxon>
        <taxon>Basidiomycota</taxon>
        <taxon>Ustilaginomycotina</taxon>
        <taxon>Exobasidiomycetes</taxon>
        <taxon>Tilletiales</taxon>
        <taxon>Tilletiaceae</taxon>
        <taxon>Tilletia</taxon>
    </lineage>
</organism>
<evidence type="ECO:0000259" key="11">
    <source>
        <dbReference type="Pfam" id="PF01179"/>
    </source>
</evidence>
<evidence type="ECO:0000256" key="1">
    <source>
        <dbReference type="ARBA" id="ARBA00001935"/>
    </source>
</evidence>
<evidence type="ECO:0000256" key="4">
    <source>
        <dbReference type="ARBA" id="ARBA00022772"/>
    </source>
</evidence>
<dbReference type="InterPro" id="IPR016182">
    <property type="entry name" value="Cu_amine_oxidase_N-reg"/>
</dbReference>
<gene>
    <name evidence="14" type="ORF">OC842_003102</name>
</gene>
<dbReference type="GO" id="GO:0005507">
    <property type="term" value="F:copper ion binding"/>
    <property type="evidence" value="ECO:0007669"/>
    <property type="project" value="InterPro"/>
</dbReference>
<dbReference type="InterPro" id="IPR015328">
    <property type="entry name" value="DUF1965"/>
</dbReference>
<dbReference type="InterPro" id="IPR036460">
    <property type="entry name" value="Cu_amine_oxidase_C_sf"/>
</dbReference>
<evidence type="ECO:0000256" key="2">
    <source>
        <dbReference type="ARBA" id="ARBA00007983"/>
    </source>
</evidence>
<dbReference type="InterPro" id="IPR049948">
    <property type="entry name" value="Cu_Am_ox_TPQ-bd"/>
</dbReference>
<keyword evidence="3 9" id="KW-0479">Metal-binding</keyword>
<dbReference type="SUPFAM" id="SSF54416">
    <property type="entry name" value="Amine oxidase N-terminal region"/>
    <property type="match status" value="2"/>
</dbReference>
<dbReference type="Pfam" id="PF01179">
    <property type="entry name" value="Cu_amine_oxid"/>
    <property type="match status" value="1"/>
</dbReference>
<evidence type="ECO:0000256" key="6">
    <source>
        <dbReference type="ARBA" id="ARBA00023008"/>
    </source>
</evidence>
<dbReference type="AlphaFoldDB" id="A0AAN6GDF7"/>
<dbReference type="PANTHER" id="PTHR10638">
    <property type="entry name" value="COPPER AMINE OXIDASE"/>
    <property type="match status" value="1"/>
</dbReference>
<dbReference type="Gene3D" id="2.70.98.20">
    <property type="entry name" value="Copper amine oxidase, catalytic domain"/>
    <property type="match status" value="1"/>
</dbReference>
<feature type="active site" description="Schiff-base intermediate with substrate; via topaquinone" evidence="7">
    <location>
        <position position="550"/>
    </location>
</feature>
<accession>A0AAN6GDF7</accession>
<evidence type="ECO:0000256" key="9">
    <source>
        <dbReference type="RuleBase" id="RU000672"/>
    </source>
</evidence>
<dbReference type="EMBL" id="JAPDMQ010000146">
    <property type="protein sequence ID" value="KAK0533034.1"/>
    <property type="molecule type" value="Genomic_DNA"/>
</dbReference>
<evidence type="ECO:0000256" key="10">
    <source>
        <dbReference type="SAM" id="SignalP"/>
    </source>
</evidence>
<dbReference type="GO" id="GO:0008131">
    <property type="term" value="F:primary methylamine oxidase activity"/>
    <property type="evidence" value="ECO:0007669"/>
    <property type="project" value="InterPro"/>
</dbReference>
<evidence type="ECO:0000313" key="15">
    <source>
        <dbReference type="Proteomes" id="UP001176521"/>
    </source>
</evidence>
<feature type="signal peptide" evidence="10">
    <location>
        <begin position="1"/>
        <end position="27"/>
    </location>
</feature>
<name>A0AAN6GDF7_9BASI</name>
<evidence type="ECO:0000259" key="12">
    <source>
        <dbReference type="Pfam" id="PF02727"/>
    </source>
</evidence>
<dbReference type="InterPro" id="IPR015798">
    <property type="entry name" value="Cu_amine_oxidase_C"/>
</dbReference>
<keyword evidence="15" id="KW-1185">Reference proteome</keyword>
<dbReference type="PANTHER" id="PTHR10638:SF20">
    <property type="entry name" value="AMINE OXIDASE"/>
    <property type="match status" value="1"/>
</dbReference>
<comment type="cofactor">
    <cofactor evidence="1">
        <name>Cu cation</name>
        <dbReference type="ChEBI" id="CHEBI:23378"/>
    </cofactor>
</comment>
<feature type="domain" description="Copper amine oxidase N2-terminal" evidence="12">
    <location>
        <begin position="154"/>
        <end position="219"/>
    </location>
</feature>
<dbReference type="InterPro" id="IPR015800">
    <property type="entry name" value="Cu_amine_oxidase_N2"/>
</dbReference>
<keyword evidence="6 9" id="KW-0186">Copper</keyword>
<feature type="active site" description="Proton acceptor" evidence="7">
    <location>
        <position position="469"/>
    </location>
</feature>
<feature type="domain" description="Copper amine oxidase catalytic" evidence="11">
    <location>
        <begin position="397"/>
        <end position="796"/>
    </location>
</feature>
<dbReference type="EC" id="1.4.3.-" evidence="9"/>
<dbReference type="Pfam" id="PF02727">
    <property type="entry name" value="Cu_amine_oxidN2"/>
    <property type="match status" value="1"/>
</dbReference>
<dbReference type="GO" id="GO:0005886">
    <property type="term" value="C:plasma membrane"/>
    <property type="evidence" value="ECO:0007669"/>
    <property type="project" value="TreeGrafter"/>
</dbReference>
<sequence>MLALLKIWATAFLVATLAISTAQLGDAKFPRLYSQQAAKDIVRNHRNSIAGAAGETLPTLDRAAPLGPTSTDSLTLELHRRIIQARPELADAMSQLSGITHMPSVPALKHSRAVSAEAADFAPSVEAPKDNVWEPLSNDEAASVIKYLHQHLNVTQANKAGSWDNTISNVDIVPPNKTVAVSYLDGSAPRPLRWARATIMFGASEAPYIQDFAVGPLPITDNATHWSLDYLTTSGKNRIINSLPDANLLFEWLHNITISIADVTQALLGDFPFVAGPQDPQLIELKPGLNGTMERRFIRWVTIYRTLQAGFPFDMGTLLPQGLFFKIDITGRDPSKWSVDGWLYNNFFYNDIQAFRTAIQKPDFTKITPLNLPGTQGSTDRAGEPLKYDQRVGPLTIYPEGRRFAVDHKRRYVEWGGFSFFIGFTRDAGLQLYNIRFNGERIVYHMGLQEAVAHYAGQDPYTSNTAYLDSFFGLGTYAYELVDGYDCPHGSTYMNTTFHSDEYSQTRLNSICLFEQDAHLPMQRHSSDAYVEVTKNIQLVLRSVSTVGNYDYTFSYIFSLDGSIETKVSASGYIQAAHFANNDEYGYRIHDALSGSMHDHVLNFKVDIDIKGTKNTFAKHGAVAVQATYPWFNGTRSTMKLGKSWVLNEDEGRLQWPYNGQTQYLILNKDQINKYGEHPGYRIMPGVGGGHHLSFPYSESLKNSAGFAREHLFVTKQKDTEVWSAHANNNYDTENPIINFDKYLDGESLEQEDLVLWVNLGMTHIPHTGDLPTTVQTTAQSSFLLTPHNYHLSDPSRRTYQQVRISYGAWQNYTTKLETFGQDGPGGVPPYANYPLSKAYGDLRKYQGEVAVRKFPDYAAHPLTDQTTV</sequence>
<keyword evidence="4 7" id="KW-0801">TPQ</keyword>
<protein>
    <recommendedName>
        <fullName evidence="9">Amine oxidase</fullName>
        <ecNumber evidence="9">1.4.3.-</ecNumber>
    </recommendedName>
</protein>
<evidence type="ECO:0000259" key="13">
    <source>
        <dbReference type="Pfam" id="PF09248"/>
    </source>
</evidence>
<comment type="similarity">
    <text evidence="2 9">Belongs to the copper/topaquinone oxidase family.</text>
</comment>
<comment type="cofactor">
    <cofactor evidence="9">
        <name>Cu cation</name>
        <dbReference type="ChEBI" id="CHEBI:23378"/>
    </cofactor>
    <text evidence="9">Contains 1 topaquinone per subunit.</text>
</comment>
<evidence type="ECO:0000256" key="3">
    <source>
        <dbReference type="ARBA" id="ARBA00022723"/>
    </source>
</evidence>
<dbReference type="PRINTS" id="PR00766">
    <property type="entry name" value="CUDAOXIDASE"/>
</dbReference>
<proteinExistence type="inferred from homology"/>
<dbReference type="GO" id="GO:0048038">
    <property type="term" value="F:quinone binding"/>
    <property type="evidence" value="ECO:0007669"/>
    <property type="project" value="InterPro"/>
</dbReference>
<dbReference type="PROSITE" id="PS01164">
    <property type="entry name" value="COPPER_AMINE_OXID_1"/>
    <property type="match status" value="1"/>
</dbReference>
<feature type="domain" description="DUF1965" evidence="13">
    <location>
        <begin position="317"/>
        <end position="384"/>
    </location>
</feature>
<dbReference type="InterPro" id="IPR000269">
    <property type="entry name" value="Cu_amine_oxidase"/>
</dbReference>
<comment type="PTM">
    <text evidence="8 9">Topaquinone (TPQ) is generated by copper-dependent autoxidation of a specific tyrosyl residue.</text>
</comment>
<evidence type="ECO:0000256" key="8">
    <source>
        <dbReference type="PIRSR" id="PIRSR600269-51"/>
    </source>
</evidence>